<protein>
    <recommendedName>
        <fullName evidence="5">Protein FAM228B</fullName>
    </recommendedName>
</protein>
<keyword evidence="4" id="KW-1185">Reference proteome</keyword>
<dbReference type="PANTHER" id="PTHR28584">
    <property type="entry name" value="FAMILY WITH SEQUENCE SIMILARITY 228 MEMBER A"/>
    <property type="match status" value="1"/>
</dbReference>
<reference evidence="3" key="1">
    <citation type="journal article" date="2021" name="Genome Biol. Evol.">
        <title>A High-Quality Reference Genome for a Parasitic Bivalve with Doubly Uniparental Inheritance (Bivalvia: Unionida).</title>
        <authorList>
            <person name="Smith C.H."/>
        </authorList>
    </citation>
    <scope>NUCLEOTIDE SEQUENCE</scope>
    <source>
        <strain evidence="3">CHS0354</strain>
    </source>
</reference>
<sequence length="396" mass="46220">MASLLCVKQPGGTVQVHDAEIKDILVADSTKEPLQLPKRKSKRPQTSPLLRGNMDAQSLIGQTMKVQNWLNEKTIRSVQQARMELGTDEEKSDLETKAARKMYSPLLETEATFVKSVEDFLNTHDVLSLRKKEVLHKKWNERVYEPMRKKVVEVMNDGQEWQELDRRKRELHKQYLEFVNEKNHVFLDTMDPREYYALALNGHRPAPIKVCFSYYISGDNENEPQVETRLLRDPLLSQGRDRNEEERTILRCMTGHHYTDKDIEQIKLPPLPLVPLGRHGADSISWLEMPLGNIESTPRKMSRRRMHGIFNDNQLNFEEWSKIQYNHEATDKELKIQKKRSFKEKPPFQPEKPRKKFQKRVFFCDPDEKCPIGEMMAVPCFDQGPHKVSIGVGTSE</sequence>
<evidence type="ECO:0000313" key="4">
    <source>
        <dbReference type="Proteomes" id="UP001195483"/>
    </source>
</evidence>
<reference evidence="3" key="3">
    <citation type="submission" date="2023-05" db="EMBL/GenBank/DDBJ databases">
        <authorList>
            <person name="Smith C.H."/>
        </authorList>
    </citation>
    <scope>NUCLEOTIDE SEQUENCE</scope>
    <source>
        <strain evidence="3">CHS0354</strain>
        <tissue evidence="3">Mantle</tissue>
    </source>
</reference>
<dbReference type="EMBL" id="JAEAOA010002070">
    <property type="protein sequence ID" value="KAK3608393.1"/>
    <property type="molecule type" value="Genomic_DNA"/>
</dbReference>
<dbReference type="AlphaFoldDB" id="A0AAE0TET4"/>
<evidence type="ECO:0000313" key="3">
    <source>
        <dbReference type="EMBL" id="KAK3608393.1"/>
    </source>
</evidence>
<evidence type="ECO:0008006" key="5">
    <source>
        <dbReference type="Google" id="ProtNLM"/>
    </source>
</evidence>
<feature type="region of interest" description="Disordered" evidence="2">
    <location>
        <begin position="32"/>
        <end position="51"/>
    </location>
</feature>
<dbReference type="PANTHER" id="PTHR28584:SF1">
    <property type="entry name" value="PROTEIN FAM228B"/>
    <property type="match status" value="1"/>
</dbReference>
<dbReference type="InterPro" id="IPR040046">
    <property type="entry name" value="FAM228"/>
</dbReference>
<comment type="caution">
    <text evidence="3">The sequence shown here is derived from an EMBL/GenBank/DDBJ whole genome shotgun (WGS) entry which is preliminary data.</text>
</comment>
<proteinExistence type="inferred from homology"/>
<dbReference type="Proteomes" id="UP001195483">
    <property type="component" value="Unassembled WGS sequence"/>
</dbReference>
<evidence type="ECO:0000256" key="1">
    <source>
        <dbReference type="ARBA" id="ARBA00007753"/>
    </source>
</evidence>
<evidence type="ECO:0000256" key="2">
    <source>
        <dbReference type="SAM" id="MobiDB-lite"/>
    </source>
</evidence>
<comment type="similarity">
    <text evidence="1">Belongs to the FAM228 family.</text>
</comment>
<accession>A0AAE0TET4</accession>
<gene>
    <name evidence="3" type="ORF">CHS0354_035390</name>
</gene>
<reference evidence="3" key="2">
    <citation type="journal article" date="2021" name="Genome Biol. Evol.">
        <title>Developing a high-quality reference genome for a parasitic bivalve with doubly uniparental inheritance (Bivalvia: Unionida).</title>
        <authorList>
            <person name="Smith C.H."/>
        </authorList>
    </citation>
    <scope>NUCLEOTIDE SEQUENCE</scope>
    <source>
        <strain evidence="3">CHS0354</strain>
        <tissue evidence="3">Mantle</tissue>
    </source>
</reference>
<organism evidence="3 4">
    <name type="scientific">Potamilus streckersoni</name>
    <dbReference type="NCBI Taxonomy" id="2493646"/>
    <lineage>
        <taxon>Eukaryota</taxon>
        <taxon>Metazoa</taxon>
        <taxon>Spiralia</taxon>
        <taxon>Lophotrochozoa</taxon>
        <taxon>Mollusca</taxon>
        <taxon>Bivalvia</taxon>
        <taxon>Autobranchia</taxon>
        <taxon>Heteroconchia</taxon>
        <taxon>Palaeoheterodonta</taxon>
        <taxon>Unionida</taxon>
        <taxon>Unionoidea</taxon>
        <taxon>Unionidae</taxon>
        <taxon>Ambleminae</taxon>
        <taxon>Lampsilini</taxon>
        <taxon>Potamilus</taxon>
    </lineage>
</organism>
<name>A0AAE0TET4_9BIVA</name>